<dbReference type="AlphaFoldDB" id="A0A0F9N2K4"/>
<name>A0A0F9N2K4_9ZZZZ</name>
<organism evidence="2">
    <name type="scientific">marine sediment metagenome</name>
    <dbReference type="NCBI Taxonomy" id="412755"/>
    <lineage>
        <taxon>unclassified sequences</taxon>
        <taxon>metagenomes</taxon>
        <taxon>ecological metagenomes</taxon>
    </lineage>
</organism>
<keyword evidence="1" id="KW-0812">Transmembrane</keyword>
<dbReference type="EMBL" id="LAZR01007780">
    <property type="protein sequence ID" value="KKM83005.1"/>
    <property type="molecule type" value="Genomic_DNA"/>
</dbReference>
<gene>
    <name evidence="2" type="ORF">LCGC14_1313780</name>
</gene>
<keyword evidence="1" id="KW-0472">Membrane</keyword>
<keyword evidence="1" id="KW-1133">Transmembrane helix</keyword>
<comment type="caution">
    <text evidence="2">The sequence shown here is derived from an EMBL/GenBank/DDBJ whole genome shotgun (WGS) entry which is preliminary data.</text>
</comment>
<sequence length="174" mass="20286">MRKRLWKSKYAILIWTVVLVPNIFAIYFGVASFPYTCAPMFAHQVNDDSTLCVLKFEGSNACRTVDLEDNYGRSEVFFVRYFFSKVYGSSDAVSPFDTRLSDDSKYFQQRMDDFFEDYAAYLATEEQLTLDKITLKVKQVDVFRHDLAPCDVLGYYDVNLKKYVSAYEVSENKF</sequence>
<reference evidence="2" key="1">
    <citation type="journal article" date="2015" name="Nature">
        <title>Complex archaea that bridge the gap between prokaryotes and eukaryotes.</title>
        <authorList>
            <person name="Spang A."/>
            <person name="Saw J.H."/>
            <person name="Jorgensen S.L."/>
            <person name="Zaremba-Niedzwiedzka K."/>
            <person name="Martijn J."/>
            <person name="Lind A.E."/>
            <person name="van Eijk R."/>
            <person name="Schleper C."/>
            <person name="Guy L."/>
            <person name="Ettema T.J."/>
        </authorList>
    </citation>
    <scope>NUCLEOTIDE SEQUENCE</scope>
</reference>
<proteinExistence type="predicted"/>
<evidence type="ECO:0000256" key="1">
    <source>
        <dbReference type="SAM" id="Phobius"/>
    </source>
</evidence>
<protein>
    <submittedName>
        <fullName evidence="2">Uncharacterized protein</fullName>
    </submittedName>
</protein>
<accession>A0A0F9N2K4</accession>
<evidence type="ECO:0000313" key="2">
    <source>
        <dbReference type="EMBL" id="KKM83005.1"/>
    </source>
</evidence>
<feature type="transmembrane region" description="Helical" evidence="1">
    <location>
        <begin position="12"/>
        <end position="35"/>
    </location>
</feature>